<sequence length="54" mass="6311">MFWFRFALNSLTVRQGLTGIAFVDSSKLLVCHNLRILRYQFFKGTVKRGKGTMR</sequence>
<name>A0A2A5T4Y8_9GAMM</name>
<organism evidence="2 3">
    <name type="scientific">Candidatus Enterovibrio escicola</name>
    <dbReference type="NCBI Taxonomy" id="1927127"/>
    <lineage>
        <taxon>Bacteria</taxon>
        <taxon>Pseudomonadati</taxon>
        <taxon>Pseudomonadota</taxon>
        <taxon>Gammaproteobacteria</taxon>
        <taxon>Vibrionales</taxon>
        <taxon>Vibrionaceae</taxon>
        <taxon>Enterovibrio</taxon>
    </lineage>
</organism>
<dbReference type="AlphaFoldDB" id="A0A2A5T4Y8"/>
<evidence type="ECO:0000313" key="3">
    <source>
        <dbReference type="Proteomes" id="UP000219020"/>
    </source>
</evidence>
<evidence type="ECO:0000259" key="1">
    <source>
        <dbReference type="Pfam" id="PF13612"/>
    </source>
</evidence>
<accession>A0A2A5T4Y8</accession>
<comment type="caution">
    <text evidence="2">The sequence shown here is derived from an EMBL/GenBank/DDBJ whole genome shotgun (WGS) entry which is preliminary data.</text>
</comment>
<evidence type="ECO:0000313" key="2">
    <source>
        <dbReference type="EMBL" id="PCS23208.1"/>
    </source>
</evidence>
<dbReference type="InterPro" id="IPR025668">
    <property type="entry name" value="Tnp_DDE_dom"/>
</dbReference>
<proteinExistence type="predicted"/>
<feature type="domain" description="Transposase DDE" evidence="1">
    <location>
        <begin position="17"/>
        <end position="53"/>
    </location>
</feature>
<keyword evidence="3" id="KW-1185">Reference proteome</keyword>
<protein>
    <submittedName>
        <fullName evidence="2">Mobile element protein</fullName>
    </submittedName>
</protein>
<dbReference type="EMBL" id="NBYY01000011">
    <property type="protein sequence ID" value="PCS23208.1"/>
    <property type="molecule type" value="Genomic_DNA"/>
</dbReference>
<dbReference type="Proteomes" id="UP000219020">
    <property type="component" value="Unassembled WGS sequence"/>
</dbReference>
<reference evidence="3" key="1">
    <citation type="submission" date="2017-04" db="EMBL/GenBank/DDBJ databases">
        <title>Genome evolution of the luminous symbionts of deep sea anglerfish.</title>
        <authorList>
            <person name="Hendry T.A."/>
        </authorList>
    </citation>
    <scope>NUCLEOTIDE SEQUENCE [LARGE SCALE GENOMIC DNA]</scope>
</reference>
<dbReference type="Pfam" id="PF13612">
    <property type="entry name" value="DDE_Tnp_1_3"/>
    <property type="match status" value="1"/>
</dbReference>
<gene>
    <name evidence="2" type="ORF">BTN49_1204</name>
</gene>